<feature type="non-terminal residue" evidence="2">
    <location>
        <position position="174"/>
    </location>
</feature>
<evidence type="ECO:0000313" key="3">
    <source>
        <dbReference type="Proteomes" id="UP000779574"/>
    </source>
</evidence>
<dbReference type="Proteomes" id="UP000779574">
    <property type="component" value="Unassembled WGS sequence"/>
</dbReference>
<evidence type="ECO:0000313" key="2">
    <source>
        <dbReference type="EMBL" id="KAG9699667.1"/>
    </source>
</evidence>
<name>A0A9P8EUA1_AURME</name>
<reference evidence="2" key="1">
    <citation type="journal article" date="2021" name="J Fungi (Basel)">
        <title>Virulence traits and population genomics of the black yeast Aureobasidium melanogenum.</title>
        <authorList>
            <person name="Cernosa A."/>
            <person name="Sun X."/>
            <person name="Gostincar C."/>
            <person name="Fang C."/>
            <person name="Gunde-Cimerman N."/>
            <person name="Song Z."/>
        </authorList>
    </citation>
    <scope>NUCLEOTIDE SEQUENCE</scope>
    <source>
        <strain evidence="2">EXF-9911</strain>
    </source>
</reference>
<dbReference type="EMBL" id="JAHFXF010000029">
    <property type="protein sequence ID" value="KAG9699667.1"/>
    <property type="molecule type" value="Genomic_DNA"/>
</dbReference>
<dbReference type="OrthoDB" id="10618452at2759"/>
<reference evidence="2" key="2">
    <citation type="submission" date="2021-08" db="EMBL/GenBank/DDBJ databases">
        <authorList>
            <person name="Gostincar C."/>
            <person name="Sun X."/>
            <person name="Song Z."/>
            <person name="Gunde-Cimerman N."/>
        </authorList>
    </citation>
    <scope>NUCLEOTIDE SEQUENCE</scope>
    <source>
        <strain evidence="2">EXF-9911</strain>
    </source>
</reference>
<evidence type="ECO:0000256" key="1">
    <source>
        <dbReference type="SAM" id="SignalP"/>
    </source>
</evidence>
<keyword evidence="1" id="KW-0732">Signal</keyword>
<proteinExistence type="predicted"/>
<comment type="caution">
    <text evidence="2">The sequence shown here is derived from an EMBL/GenBank/DDBJ whole genome shotgun (WGS) entry which is preliminary data.</text>
</comment>
<protein>
    <submittedName>
        <fullName evidence="2">Uncharacterized protein</fullName>
    </submittedName>
</protein>
<sequence>MSLALIVLLALCPKDTLQTRKRHQDGIQSGLFGIRPAPSLERGQNLFLNDKPSYWLLVYSTNVGHGANNLSISQAVTGIPARDEVFIWVRSSTGMSTEWASFELFLRDLVIRRHNHVTLCFSSPNETPYGELAEASHLQTLLQPVSHGRVGYYLTIDVNELIKDHTDQQTNLEL</sequence>
<accession>A0A9P8EUA1</accession>
<feature type="signal peptide" evidence="1">
    <location>
        <begin position="1"/>
        <end position="18"/>
    </location>
</feature>
<gene>
    <name evidence="2" type="ORF">KCU76_g1326</name>
</gene>
<organism evidence="2 3">
    <name type="scientific">Aureobasidium melanogenum</name>
    <name type="common">Aureobasidium pullulans var. melanogenum</name>
    <dbReference type="NCBI Taxonomy" id="46634"/>
    <lineage>
        <taxon>Eukaryota</taxon>
        <taxon>Fungi</taxon>
        <taxon>Dikarya</taxon>
        <taxon>Ascomycota</taxon>
        <taxon>Pezizomycotina</taxon>
        <taxon>Dothideomycetes</taxon>
        <taxon>Dothideomycetidae</taxon>
        <taxon>Dothideales</taxon>
        <taxon>Saccotheciaceae</taxon>
        <taxon>Aureobasidium</taxon>
    </lineage>
</organism>
<dbReference type="AlphaFoldDB" id="A0A9P8EUA1"/>
<feature type="chain" id="PRO_5040324386" evidence="1">
    <location>
        <begin position="19"/>
        <end position="174"/>
    </location>
</feature>